<protein>
    <submittedName>
        <fullName evidence="2">Uncharacterized protein</fullName>
    </submittedName>
</protein>
<name>A0A8H5HFF8_9AGAR</name>
<evidence type="ECO:0000313" key="3">
    <source>
        <dbReference type="Proteomes" id="UP000518752"/>
    </source>
</evidence>
<proteinExistence type="predicted"/>
<gene>
    <name evidence="2" type="ORF">D9757_009818</name>
</gene>
<evidence type="ECO:0000313" key="2">
    <source>
        <dbReference type="EMBL" id="KAF5382408.1"/>
    </source>
</evidence>
<evidence type="ECO:0000256" key="1">
    <source>
        <dbReference type="SAM" id="MobiDB-lite"/>
    </source>
</evidence>
<organism evidence="2 3">
    <name type="scientific">Collybiopsis confluens</name>
    <dbReference type="NCBI Taxonomy" id="2823264"/>
    <lineage>
        <taxon>Eukaryota</taxon>
        <taxon>Fungi</taxon>
        <taxon>Dikarya</taxon>
        <taxon>Basidiomycota</taxon>
        <taxon>Agaricomycotina</taxon>
        <taxon>Agaricomycetes</taxon>
        <taxon>Agaricomycetidae</taxon>
        <taxon>Agaricales</taxon>
        <taxon>Marasmiineae</taxon>
        <taxon>Omphalotaceae</taxon>
        <taxon>Collybiopsis</taxon>
    </lineage>
</organism>
<feature type="region of interest" description="Disordered" evidence="1">
    <location>
        <begin position="115"/>
        <end position="139"/>
    </location>
</feature>
<comment type="caution">
    <text evidence="2">The sequence shown here is derived from an EMBL/GenBank/DDBJ whole genome shotgun (WGS) entry which is preliminary data.</text>
</comment>
<dbReference type="OrthoDB" id="2683906at2759"/>
<dbReference type="Proteomes" id="UP000518752">
    <property type="component" value="Unassembled WGS sequence"/>
</dbReference>
<feature type="region of interest" description="Disordered" evidence="1">
    <location>
        <begin position="37"/>
        <end position="73"/>
    </location>
</feature>
<reference evidence="2 3" key="1">
    <citation type="journal article" date="2020" name="ISME J.">
        <title>Uncovering the hidden diversity of litter-decomposition mechanisms in mushroom-forming fungi.</title>
        <authorList>
            <person name="Floudas D."/>
            <person name="Bentzer J."/>
            <person name="Ahren D."/>
            <person name="Johansson T."/>
            <person name="Persson P."/>
            <person name="Tunlid A."/>
        </authorList>
    </citation>
    <scope>NUCLEOTIDE SEQUENCE [LARGE SCALE GENOMIC DNA]</scope>
    <source>
        <strain evidence="2 3">CBS 406.79</strain>
    </source>
</reference>
<dbReference type="AlphaFoldDB" id="A0A8H5HFF8"/>
<keyword evidence="3" id="KW-1185">Reference proteome</keyword>
<feature type="compositionally biased region" description="Polar residues" evidence="1">
    <location>
        <begin position="60"/>
        <end position="69"/>
    </location>
</feature>
<accession>A0A8H5HFF8</accession>
<dbReference type="EMBL" id="JAACJN010000051">
    <property type="protein sequence ID" value="KAF5382408.1"/>
    <property type="molecule type" value="Genomic_DNA"/>
</dbReference>
<sequence length="198" mass="22358">MRSLSFHPIESWCWENCDLPVSVFCSIVTVIQGVKNERGAGNGTNTGNKNSGSNENSASLYCTSSLSESPPNPRLYSLLPRRRHRLSGLYPTNILAGARGKVDLAKNPRMWEANVDRPSWNSHHSHTTSSSISDNRGGKQNLFGREVKGCGCGEDDATERMSREWGIRNQKRAYQRSSCYRELWDIFVTQYRESKLLK</sequence>
<feature type="compositionally biased region" description="Low complexity" evidence="1">
    <location>
        <begin position="43"/>
        <end position="59"/>
    </location>
</feature>